<dbReference type="Gene3D" id="2.80.10.50">
    <property type="match status" value="1"/>
</dbReference>
<dbReference type="GO" id="GO:0001660">
    <property type="term" value="P:fever generation"/>
    <property type="evidence" value="ECO:0007669"/>
    <property type="project" value="UniProtKB-UniRule"/>
</dbReference>
<keyword evidence="10 12" id="KW-0395">Inflammatory response</keyword>
<protein>
    <recommendedName>
        <fullName evidence="12">Interleukin-1</fullName>
    </recommendedName>
</protein>
<keyword evidence="4" id="KW-0963">Cytoplasm</keyword>
<dbReference type="PANTHER" id="PTHR10078">
    <property type="entry name" value="INTERLEUKIN-1 FAMILY MEMBER"/>
    <property type="match status" value="1"/>
</dbReference>
<dbReference type="SMART" id="SM00125">
    <property type="entry name" value="IL1"/>
    <property type="match status" value="1"/>
</dbReference>
<dbReference type="CTD" id="3552"/>
<evidence type="ECO:0000256" key="8">
    <source>
        <dbReference type="ARBA" id="ARBA00022620"/>
    </source>
</evidence>
<dbReference type="PRINTS" id="PR01358">
    <property type="entry name" value="INTRLEUKIN1A"/>
</dbReference>
<dbReference type="PANTHER" id="PTHR10078:SF33">
    <property type="entry name" value="INTERLEUKIN-1 ALPHA"/>
    <property type="match status" value="1"/>
</dbReference>
<name>A0AAX6SZA3_HETGA</name>
<proteinExistence type="inferred from homology"/>
<keyword evidence="14" id="KW-1185">Reference proteome</keyword>
<evidence type="ECO:0000256" key="2">
    <source>
        <dbReference type="ARBA" id="ARBA00004613"/>
    </source>
</evidence>
<keyword evidence="5 12" id="KW-0202">Cytokine</keyword>
<evidence type="ECO:0000256" key="5">
    <source>
        <dbReference type="ARBA" id="ARBA00022514"/>
    </source>
</evidence>
<evidence type="ECO:0000313" key="14">
    <source>
        <dbReference type="Proteomes" id="UP000694906"/>
    </source>
</evidence>
<evidence type="ECO:0000256" key="7">
    <source>
        <dbReference type="ARBA" id="ARBA00022553"/>
    </source>
</evidence>
<dbReference type="InterPro" id="IPR003295">
    <property type="entry name" value="IL-1_alpha"/>
</dbReference>
<accession>A0AAX6SZA3</accession>
<dbReference type="PRINTS" id="PR00264">
    <property type="entry name" value="INTERLEUKIN1"/>
</dbReference>
<evidence type="ECO:0000313" key="15">
    <source>
        <dbReference type="RefSeq" id="XP_021113825.1"/>
    </source>
</evidence>
<evidence type="ECO:0000256" key="11">
    <source>
        <dbReference type="ARBA" id="ARBA00023246"/>
    </source>
</evidence>
<dbReference type="Pfam" id="PF02394">
    <property type="entry name" value="IL1_propep"/>
    <property type="match status" value="1"/>
</dbReference>
<evidence type="ECO:0000256" key="6">
    <source>
        <dbReference type="ARBA" id="ARBA00022525"/>
    </source>
</evidence>
<keyword evidence="11 12" id="KW-0497">Mitogen</keyword>
<dbReference type="InterPro" id="IPR003502">
    <property type="entry name" value="IL-1_propep"/>
</dbReference>
<dbReference type="RefSeq" id="XP_021113825.1">
    <property type="nucleotide sequence ID" value="XM_021258166.1"/>
</dbReference>
<organism evidence="14 15">
    <name type="scientific">Heterocephalus glaber</name>
    <name type="common">Naked mole rat</name>
    <dbReference type="NCBI Taxonomy" id="10181"/>
    <lineage>
        <taxon>Eukaryota</taxon>
        <taxon>Metazoa</taxon>
        <taxon>Chordata</taxon>
        <taxon>Craniata</taxon>
        <taxon>Vertebrata</taxon>
        <taxon>Euteleostomi</taxon>
        <taxon>Mammalia</taxon>
        <taxon>Eutheria</taxon>
        <taxon>Euarchontoglires</taxon>
        <taxon>Glires</taxon>
        <taxon>Rodentia</taxon>
        <taxon>Hystricomorpha</taxon>
        <taxon>Bathyergidae</taxon>
        <taxon>Heterocephalus</taxon>
    </lineage>
</organism>
<dbReference type="GO" id="GO:0005615">
    <property type="term" value="C:extracellular space"/>
    <property type="evidence" value="ECO:0007669"/>
    <property type="project" value="UniProtKB-KW"/>
</dbReference>
<keyword evidence="9" id="KW-0325">Glycoprotein</keyword>
<feature type="domain" description="Interleukin-1 propeptide" evidence="13">
    <location>
        <begin position="15"/>
        <end position="114"/>
    </location>
</feature>
<evidence type="ECO:0000259" key="13">
    <source>
        <dbReference type="Pfam" id="PF02394"/>
    </source>
</evidence>
<dbReference type="GO" id="GO:0033092">
    <property type="term" value="P:positive regulation of immature T cell proliferation in thymus"/>
    <property type="evidence" value="ECO:0007669"/>
    <property type="project" value="TreeGrafter"/>
</dbReference>
<dbReference type="GO" id="GO:0019221">
    <property type="term" value="P:cytokine-mediated signaling pathway"/>
    <property type="evidence" value="ECO:0007669"/>
    <property type="project" value="TreeGrafter"/>
</dbReference>
<evidence type="ECO:0000256" key="10">
    <source>
        <dbReference type="ARBA" id="ARBA00023198"/>
    </source>
</evidence>
<sequence length="274" mass="31065">MLSDHSETTELHPRHFFDSENEEYASAIDHLSLNQKSFYDTSYGPLDKNCMNTSMSLRTLETSEASELTFKKNLVVVSTSAHGTVLKKRWLSLNQTITNEDLDAIANDPEEEIIKPQSAPHTLQSNVRYKYMRILRKEFVLSDSIHQSITLDATGQYLRAVALTDLSQEAVKFDMGGYISATDDNTNPVTLRISKTRLFVSAQEEDQPMLLKEMPETPKIITGNELNLLFFWENERGHNFFRSAANSELLIATKEDSLVHMARGSSSMTDFQIS</sequence>
<dbReference type="CDD" id="cd23295">
    <property type="entry name" value="beta-trefoil_IL1A"/>
    <property type="match status" value="1"/>
</dbReference>
<evidence type="ECO:0000256" key="3">
    <source>
        <dbReference type="ARBA" id="ARBA00010448"/>
    </source>
</evidence>
<dbReference type="Proteomes" id="UP000694906">
    <property type="component" value="Unplaced"/>
</dbReference>
<dbReference type="SUPFAM" id="SSF50353">
    <property type="entry name" value="Cytokine"/>
    <property type="match status" value="1"/>
</dbReference>
<dbReference type="GO" id="GO:0071222">
    <property type="term" value="P:cellular response to lipopolysaccharide"/>
    <property type="evidence" value="ECO:0007669"/>
    <property type="project" value="TreeGrafter"/>
</dbReference>
<reference evidence="15" key="1">
    <citation type="submission" date="2025-08" db="UniProtKB">
        <authorList>
            <consortium name="RefSeq"/>
        </authorList>
    </citation>
    <scope>IDENTIFICATION</scope>
</reference>
<dbReference type="PRINTS" id="PR01357">
    <property type="entry name" value="INTRLEUKN1AB"/>
</dbReference>
<dbReference type="InterPro" id="IPR000975">
    <property type="entry name" value="IL-1_fam"/>
</dbReference>
<keyword evidence="8 12" id="KW-0666">Pyrogen</keyword>
<keyword evidence="6 12" id="KW-0964">Secreted</keyword>
<dbReference type="GO" id="GO:0006955">
    <property type="term" value="P:immune response"/>
    <property type="evidence" value="ECO:0007669"/>
    <property type="project" value="InterPro"/>
</dbReference>
<evidence type="ECO:0000256" key="9">
    <source>
        <dbReference type="ARBA" id="ARBA00023180"/>
    </source>
</evidence>
<comment type="subcellular location">
    <subcellularLocation>
        <location evidence="1">Cytoplasm</location>
    </subcellularLocation>
    <subcellularLocation>
        <location evidence="2 12">Secreted</location>
    </subcellularLocation>
</comment>
<evidence type="ECO:0000256" key="12">
    <source>
        <dbReference type="RuleBase" id="RU003753"/>
    </source>
</evidence>
<dbReference type="GO" id="GO:0051781">
    <property type="term" value="P:positive regulation of cell division"/>
    <property type="evidence" value="ECO:0007669"/>
    <property type="project" value="UniProtKB-KW"/>
</dbReference>
<evidence type="ECO:0000256" key="4">
    <source>
        <dbReference type="ARBA" id="ARBA00022490"/>
    </source>
</evidence>
<dbReference type="GeneID" id="101703933"/>
<dbReference type="GO" id="GO:0005125">
    <property type="term" value="F:cytokine activity"/>
    <property type="evidence" value="ECO:0007669"/>
    <property type="project" value="UniProtKB-UniRule"/>
</dbReference>
<evidence type="ECO:0000256" key="1">
    <source>
        <dbReference type="ARBA" id="ARBA00004496"/>
    </source>
</evidence>
<dbReference type="AlphaFoldDB" id="A0AAX6SZA3"/>
<dbReference type="InterPro" id="IPR008996">
    <property type="entry name" value="IL1/FGF"/>
</dbReference>
<comment type="similarity">
    <text evidence="3 12">Belongs to the IL-1 family.</text>
</comment>
<keyword evidence="7" id="KW-0597">Phosphoprotein</keyword>
<dbReference type="Pfam" id="PF00340">
    <property type="entry name" value="IL1"/>
    <property type="match status" value="1"/>
</dbReference>
<dbReference type="GO" id="GO:0005149">
    <property type="term" value="F:interleukin-1 receptor binding"/>
    <property type="evidence" value="ECO:0007669"/>
    <property type="project" value="UniProtKB-UniRule"/>
</dbReference>
<dbReference type="GO" id="GO:0005829">
    <property type="term" value="C:cytosol"/>
    <property type="evidence" value="ECO:0007669"/>
    <property type="project" value="UniProtKB-UniRule"/>
</dbReference>
<dbReference type="GO" id="GO:0001819">
    <property type="term" value="P:positive regulation of cytokine production"/>
    <property type="evidence" value="ECO:0007669"/>
    <property type="project" value="UniProtKB-ARBA"/>
</dbReference>
<gene>
    <name evidence="15" type="primary">Il1a</name>
</gene>
<comment type="subunit">
    <text evidence="12">Monomer.</text>
</comment>